<feature type="region of interest" description="Disordered" evidence="1">
    <location>
        <begin position="1"/>
        <end position="43"/>
    </location>
</feature>
<dbReference type="Proteomes" id="UP001500403">
    <property type="component" value="Unassembled WGS sequence"/>
</dbReference>
<reference evidence="3 4" key="1">
    <citation type="journal article" date="2019" name="Int. J. Syst. Evol. Microbiol.">
        <title>The Global Catalogue of Microorganisms (GCM) 10K type strain sequencing project: providing services to taxonomists for standard genome sequencing and annotation.</title>
        <authorList>
            <consortium name="The Broad Institute Genomics Platform"/>
            <consortium name="The Broad Institute Genome Sequencing Center for Infectious Disease"/>
            <person name="Wu L."/>
            <person name="Ma J."/>
        </authorList>
    </citation>
    <scope>NUCLEOTIDE SEQUENCE [LARGE SCALE GENOMIC DNA]</scope>
    <source>
        <strain evidence="3 4">JCM 9088</strain>
    </source>
</reference>
<feature type="compositionally biased region" description="Polar residues" evidence="1">
    <location>
        <begin position="28"/>
        <end position="43"/>
    </location>
</feature>
<evidence type="ECO:0000256" key="2">
    <source>
        <dbReference type="SAM" id="Phobius"/>
    </source>
</evidence>
<keyword evidence="2" id="KW-0812">Transmembrane</keyword>
<proteinExistence type="predicted"/>
<feature type="transmembrane region" description="Helical" evidence="2">
    <location>
        <begin position="58"/>
        <end position="81"/>
    </location>
</feature>
<evidence type="ECO:0000313" key="3">
    <source>
        <dbReference type="EMBL" id="GAA2971062.1"/>
    </source>
</evidence>
<keyword evidence="4" id="KW-1185">Reference proteome</keyword>
<gene>
    <name evidence="3" type="ORF">GCM10010446_64820</name>
</gene>
<evidence type="ECO:0000256" key="1">
    <source>
        <dbReference type="SAM" id="MobiDB-lite"/>
    </source>
</evidence>
<dbReference type="EMBL" id="BAAAUD010000101">
    <property type="protein sequence ID" value="GAA2971062.1"/>
    <property type="molecule type" value="Genomic_DNA"/>
</dbReference>
<evidence type="ECO:0000313" key="4">
    <source>
        <dbReference type="Proteomes" id="UP001500403"/>
    </source>
</evidence>
<organism evidence="3 4">
    <name type="scientific">Streptomyces enissocaesilis</name>
    <dbReference type="NCBI Taxonomy" id="332589"/>
    <lineage>
        <taxon>Bacteria</taxon>
        <taxon>Bacillati</taxon>
        <taxon>Actinomycetota</taxon>
        <taxon>Actinomycetes</taxon>
        <taxon>Kitasatosporales</taxon>
        <taxon>Streptomycetaceae</taxon>
        <taxon>Streptomyces</taxon>
        <taxon>Streptomyces rochei group</taxon>
    </lineage>
</organism>
<keyword evidence="2" id="KW-0472">Membrane</keyword>
<keyword evidence="2" id="KW-1133">Transmembrane helix</keyword>
<sequence>MPRATVPLPLSTRFQTMNQDDATDPAESLNSWPGHTHQPETPVNETGRLTLALKYLQLLLLTLAVLAAVLSFAAVLAGLAWP</sequence>
<name>A0ABN3XPC7_9ACTN</name>
<accession>A0ABN3XPC7</accession>
<comment type="caution">
    <text evidence="3">The sequence shown here is derived from an EMBL/GenBank/DDBJ whole genome shotgun (WGS) entry which is preliminary data.</text>
</comment>
<protein>
    <submittedName>
        <fullName evidence="3">Uncharacterized protein</fullName>
    </submittedName>
</protein>